<organism evidence="1 2">
    <name type="scientific">Candidatus Kuenenbacteria bacterium CG23_combo_of_CG06-09_8_20_14_all_39_39</name>
    <dbReference type="NCBI Taxonomy" id="1974623"/>
    <lineage>
        <taxon>Bacteria</taxon>
        <taxon>Candidatus Kueneniibacteriota</taxon>
    </lineage>
</organism>
<dbReference type="AlphaFoldDB" id="A0A2G9Z7N8"/>
<evidence type="ECO:0000313" key="1">
    <source>
        <dbReference type="EMBL" id="PIP29176.1"/>
    </source>
</evidence>
<gene>
    <name evidence="1" type="ORF">COX28_00475</name>
</gene>
<proteinExistence type="predicted"/>
<dbReference type="Proteomes" id="UP000231235">
    <property type="component" value="Unassembled WGS sequence"/>
</dbReference>
<accession>A0A2G9Z7N8</accession>
<evidence type="ECO:0008006" key="3">
    <source>
        <dbReference type="Google" id="ProtNLM"/>
    </source>
</evidence>
<reference evidence="1 2" key="1">
    <citation type="submission" date="2017-09" db="EMBL/GenBank/DDBJ databases">
        <title>Depth-based differentiation of microbial function through sediment-hosted aquifers and enrichment of novel symbionts in the deep terrestrial subsurface.</title>
        <authorList>
            <person name="Probst A.J."/>
            <person name="Ladd B."/>
            <person name="Jarett J.K."/>
            <person name="Geller-Mcgrath D.E."/>
            <person name="Sieber C.M."/>
            <person name="Emerson J.B."/>
            <person name="Anantharaman K."/>
            <person name="Thomas B.C."/>
            <person name="Malmstrom R."/>
            <person name="Stieglmeier M."/>
            <person name="Klingl A."/>
            <person name="Woyke T."/>
            <person name="Ryan C.M."/>
            <person name="Banfield J.F."/>
        </authorList>
    </citation>
    <scope>NUCLEOTIDE SEQUENCE [LARGE SCALE GENOMIC DNA]</scope>
    <source>
        <strain evidence="1">CG23_combo_of_CG06-09_8_20_14_all_39_39</strain>
    </source>
</reference>
<protein>
    <recommendedName>
        <fullName evidence="3">Polymerase nucleotidyl transferase domain-containing protein</fullName>
    </recommendedName>
</protein>
<evidence type="ECO:0000313" key="2">
    <source>
        <dbReference type="Proteomes" id="UP000231235"/>
    </source>
</evidence>
<name>A0A2G9Z7N8_9BACT</name>
<sequence>MDSFDEDLYIFKKHEVKKLYHPLDFYKNISMNKDKSEHIKNAIELIESISNLIGVDKNYIGIEGSTLLFCFNRNSDIDVLIYGYNNAIKVANKFRLLNNNKNIRFYNKKDFNNIIKDRKMLGYGRSKTAILTQELRRFYGFIRNKRFSIINVLSNEDKPIIDLKRKIKCLGLFKNELFITEDKYSIVSPGVILGKDKEENKYRIELINPYGINQAKKTKSFSSGEKFMKI</sequence>
<dbReference type="EMBL" id="PCRX01000008">
    <property type="protein sequence ID" value="PIP29176.1"/>
    <property type="molecule type" value="Genomic_DNA"/>
</dbReference>
<comment type="caution">
    <text evidence="1">The sequence shown here is derived from an EMBL/GenBank/DDBJ whole genome shotgun (WGS) entry which is preliminary data.</text>
</comment>